<dbReference type="Proteomes" id="UP000199372">
    <property type="component" value="Unassembled WGS sequence"/>
</dbReference>
<organism evidence="2 3">
    <name type="scientific">Palleronia pelagia</name>
    <dbReference type="NCBI Taxonomy" id="387096"/>
    <lineage>
        <taxon>Bacteria</taxon>
        <taxon>Pseudomonadati</taxon>
        <taxon>Pseudomonadota</taxon>
        <taxon>Alphaproteobacteria</taxon>
        <taxon>Rhodobacterales</taxon>
        <taxon>Roseobacteraceae</taxon>
        <taxon>Palleronia</taxon>
    </lineage>
</organism>
<evidence type="ECO:0000313" key="2">
    <source>
        <dbReference type="EMBL" id="SEN48563.1"/>
    </source>
</evidence>
<dbReference type="AlphaFoldDB" id="A0A1H8GX44"/>
<keyword evidence="1" id="KW-1133">Transmembrane helix</keyword>
<keyword evidence="3" id="KW-1185">Reference proteome</keyword>
<reference evidence="3" key="1">
    <citation type="submission" date="2016-10" db="EMBL/GenBank/DDBJ databases">
        <authorList>
            <person name="Varghese N."/>
            <person name="Submissions S."/>
        </authorList>
    </citation>
    <scope>NUCLEOTIDE SEQUENCE [LARGE SCALE GENOMIC DNA]</scope>
    <source>
        <strain evidence="3">DSM 26893</strain>
    </source>
</reference>
<evidence type="ECO:0008006" key="4">
    <source>
        <dbReference type="Google" id="ProtNLM"/>
    </source>
</evidence>
<accession>A0A1H8GX44</accession>
<evidence type="ECO:0000313" key="3">
    <source>
        <dbReference type="Proteomes" id="UP000199372"/>
    </source>
</evidence>
<sequence length="102" mass="11250">MSNRALARIRRQIAAIERTAPPAGRVIAPLTRPRHRWLRVPVALLLILGGVASILPMLGLWMLPLGLLLLSLDVPPLRPVVAAAMVCGRRRLRRLAARFRAA</sequence>
<evidence type="ECO:0000256" key="1">
    <source>
        <dbReference type="SAM" id="Phobius"/>
    </source>
</evidence>
<proteinExistence type="predicted"/>
<protein>
    <recommendedName>
        <fullName evidence="4">Transmembrane protein (PGPGW)</fullName>
    </recommendedName>
</protein>
<gene>
    <name evidence="2" type="ORF">SAMN04488011_104238</name>
</gene>
<feature type="transmembrane region" description="Helical" evidence="1">
    <location>
        <begin position="42"/>
        <end position="61"/>
    </location>
</feature>
<keyword evidence="1" id="KW-0812">Transmembrane</keyword>
<dbReference type="RefSeq" id="WP_073128313.1">
    <property type="nucleotide sequence ID" value="NZ_FOCM01000004.1"/>
</dbReference>
<dbReference type="EMBL" id="FOCM01000004">
    <property type="protein sequence ID" value="SEN48563.1"/>
    <property type="molecule type" value="Genomic_DNA"/>
</dbReference>
<name>A0A1H8GX44_9RHOB</name>
<keyword evidence="1" id="KW-0472">Membrane</keyword>
<dbReference type="OrthoDB" id="5959103at2"/>